<feature type="compositionally biased region" description="Polar residues" evidence="3">
    <location>
        <begin position="362"/>
        <end position="377"/>
    </location>
</feature>
<dbReference type="SUPFAM" id="SSF51735">
    <property type="entry name" value="NAD(P)-binding Rossmann-fold domains"/>
    <property type="match status" value="1"/>
</dbReference>
<keyword evidence="1" id="KW-0521">NADP</keyword>
<evidence type="ECO:0000256" key="1">
    <source>
        <dbReference type="ARBA" id="ARBA00022857"/>
    </source>
</evidence>
<dbReference type="SMART" id="SM00829">
    <property type="entry name" value="PKS_ER"/>
    <property type="match status" value="1"/>
</dbReference>
<evidence type="ECO:0000256" key="3">
    <source>
        <dbReference type="SAM" id="MobiDB-lite"/>
    </source>
</evidence>
<dbReference type="CDD" id="cd08268">
    <property type="entry name" value="MDR2"/>
    <property type="match status" value="1"/>
</dbReference>
<organism evidence="5 6">
    <name type="scientific">Streptomyces coacervatus</name>
    <dbReference type="NCBI Taxonomy" id="647381"/>
    <lineage>
        <taxon>Bacteria</taxon>
        <taxon>Bacillati</taxon>
        <taxon>Actinomycetota</taxon>
        <taxon>Actinomycetes</taxon>
        <taxon>Kitasatosporales</taxon>
        <taxon>Streptomycetaceae</taxon>
        <taxon>Streptomyces</taxon>
    </lineage>
</organism>
<reference evidence="6" key="1">
    <citation type="journal article" date="2019" name="Int. J. Syst. Evol. Microbiol.">
        <title>The Global Catalogue of Microorganisms (GCM) 10K type strain sequencing project: providing services to taxonomists for standard genome sequencing and annotation.</title>
        <authorList>
            <consortium name="The Broad Institute Genomics Platform"/>
            <consortium name="The Broad Institute Genome Sequencing Center for Infectious Disease"/>
            <person name="Wu L."/>
            <person name="Ma J."/>
        </authorList>
    </citation>
    <scope>NUCLEOTIDE SEQUENCE [LARGE SCALE GENOMIC DNA]</scope>
    <source>
        <strain evidence="6">JCM 17138</strain>
    </source>
</reference>
<accession>A0ABP7IW91</accession>
<protein>
    <submittedName>
        <fullName evidence="5">Zinc-dependent alcohol dehydrogenase family protein</fullName>
    </submittedName>
</protein>
<dbReference type="Pfam" id="PF08240">
    <property type="entry name" value="ADH_N"/>
    <property type="match status" value="1"/>
</dbReference>
<dbReference type="InterPro" id="IPR020843">
    <property type="entry name" value="ER"/>
</dbReference>
<dbReference type="PANTHER" id="PTHR48106">
    <property type="entry name" value="QUINONE OXIDOREDUCTASE PIG3-RELATED"/>
    <property type="match status" value="1"/>
</dbReference>
<dbReference type="Proteomes" id="UP001501009">
    <property type="component" value="Unassembled WGS sequence"/>
</dbReference>
<dbReference type="PANTHER" id="PTHR48106:SF5">
    <property type="entry name" value="ZINC-CONTAINING ALCOHOL DEHYDROGENASE"/>
    <property type="match status" value="1"/>
</dbReference>
<dbReference type="InterPro" id="IPR013149">
    <property type="entry name" value="ADH-like_C"/>
</dbReference>
<keyword evidence="6" id="KW-1185">Reference proteome</keyword>
<dbReference type="InterPro" id="IPR011032">
    <property type="entry name" value="GroES-like_sf"/>
</dbReference>
<dbReference type="Gene3D" id="3.90.180.10">
    <property type="entry name" value="Medium-chain alcohol dehydrogenases, catalytic domain"/>
    <property type="match status" value="1"/>
</dbReference>
<evidence type="ECO:0000313" key="5">
    <source>
        <dbReference type="EMBL" id="GAA3828551.1"/>
    </source>
</evidence>
<feature type="domain" description="Enoyl reductase (ER)" evidence="4">
    <location>
        <begin position="11"/>
        <end position="324"/>
    </location>
</feature>
<gene>
    <name evidence="5" type="ORF">GCM10022403_072280</name>
</gene>
<evidence type="ECO:0000256" key="2">
    <source>
        <dbReference type="ARBA" id="ARBA00023002"/>
    </source>
</evidence>
<dbReference type="InterPro" id="IPR013154">
    <property type="entry name" value="ADH-like_N"/>
</dbReference>
<comment type="caution">
    <text evidence="5">The sequence shown here is derived from an EMBL/GenBank/DDBJ whole genome shotgun (WGS) entry which is preliminary data.</text>
</comment>
<proteinExistence type="predicted"/>
<dbReference type="Gene3D" id="3.40.50.720">
    <property type="entry name" value="NAD(P)-binding Rossmann-like Domain"/>
    <property type="match status" value="1"/>
</dbReference>
<evidence type="ECO:0000259" key="4">
    <source>
        <dbReference type="SMART" id="SM00829"/>
    </source>
</evidence>
<sequence>MARLVLFDRLGGPEVLTLRDTEAGVPGAGEVRIRVDAIGLNRAEIMYREGGYFYEPVFPSTLGYEAAGVIEAVGEGVGAFAEGDPVAVVPAFLQSEYGTYGDRVLLPASAVVPRPADVDPVQAAAVWMACITAYGPLAESGQVRPGDHVLITAASSSVGLAAIQVARHVGAIPIATTRGAAKKQRLLDAGAAHVIVTDEEDLPARIKEITGGEGVRLAFDLVAGPGVETLAQGIAPGGSLVVYGALDPRPTPLPNAPSFPALTSSTYTLFEITTNPERLARAVAFVNAGLVSGSFTPVVDRTFDLGEPQLRPNGSSAHRLVPPACTSTPHRAASAVTMPRPRPCSSGSTAEADSPAGVTGPLSVTSTRTALHTSMSA</sequence>
<dbReference type="Pfam" id="PF00107">
    <property type="entry name" value="ADH_zinc_N"/>
    <property type="match status" value="1"/>
</dbReference>
<dbReference type="SUPFAM" id="SSF50129">
    <property type="entry name" value="GroES-like"/>
    <property type="match status" value="1"/>
</dbReference>
<dbReference type="EMBL" id="BAABDE010000028">
    <property type="protein sequence ID" value="GAA3828551.1"/>
    <property type="molecule type" value="Genomic_DNA"/>
</dbReference>
<dbReference type="InterPro" id="IPR036291">
    <property type="entry name" value="NAD(P)-bd_dom_sf"/>
</dbReference>
<name>A0ABP7IW91_9ACTN</name>
<keyword evidence="2" id="KW-0560">Oxidoreductase</keyword>
<feature type="region of interest" description="Disordered" evidence="3">
    <location>
        <begin position="311"/>
        <end position="377"/>
    </location>
</feature>
<evidence type="ECO:0000313" key="6">
    <source>
        <dbReference type="Proteomes" id="UP001501009"/>
    </source>
</evidence>